<protein>
    <submittedName>
        <fullName evidence="1">Uncharacterized protein</fullName>
    </submittedName>
</protein>
<evidence type="ECO:0000313" key="2">
    <source>
        <dbReference type="Proteomes" id="UP000252706"/>
    </source>
</evidence>
<dbReference type="Proteomes" id="UP000252706">
    <property type="component" value="Unassembled WGS sequence"/>
</dbReference>
<dbReference type="RefSeq" id="WP_113822149.1">
    <property type="nucleotide sequence ID" value="NZ_QOCE01000011.1"/>
</dbReference>
<organism evidence="1 2">
    <name type="scientific">Phaeobacter gallaeciensis</name>
    <dbReference type="NCBI Taxonomy" id="60890"/>
    <lineage>
        <taxon>Bacteria</taxon>
        <taxon>Pseudomonadati</taxon>
        <taxon>Pseudomonadota</taxon>
        <taxon>Alphaproteobacteria</taxon>
        <taxon>Rhodobacterales</taxon>
        <taxon>Roseobacteraceae</taxon>
        <taxon>Phaeobacter</taxon>
    </lineage>
</organism>
<proteinExistence type="predicted"/>
<comment type="caution">
    <text evidence="1">The sequence shown here is derived from an EMBL/GenBank/DDBJ whole genome shotgun (WGS) entry which is preliminary data.</text>
</comment>
<dbReference type="AlphaFoldDB" id="A0A366X7R0"/>
<reference evidence="1 2" key="1">
    <citation type="submission" date="2018-07" db="EMBL/GenBank/DDBJ databases">
        <title>Modular assembly of carbohydrate-degrading microbial communities in the ocean.</title>
        <authorList>
            <person name="Enke T.N."/>
            <person name="Datta M.S."/>
            <person name="Schwartzman J.A."/>
            <person name="Cermak N."/>
            <person name="Schmitz D.A."/>
            <person name="Barrere J."/>
            <person name="Cordero O.X."/>
        </authorList>
    </citation>
    <scope>NUCLEOTIDE SEQUENCE [LARGE SCALE GENOMIC DNA]</scope>
    <source>
        <strain evidence="1 2">C3M10</strain>
    </source>
</reference>
<dbReference type="EMBL" id="QOCE01000011">
    <property type="protein sequence ID" value="RBW60599.1"/>
    <property type="molecule type" value="Genomic_DNA"/>
</dbReference>
<dbReference type="OrthoDB" id="9816064at2"/>
<accession>A0A366X7R0</accession>
<name>A0A366X7R0_9RHOB</name>
<sequence length="59" mass="6351">MAGAACRIQPEARPDVVSWSCTSGSIVIGELRVFKQIDKGAPWAKPMCLVQGILDALHE</sequence>
<gene>
    <name evidence="1" type="ORF">DS909_04025</name>
</gene>
<evidence type="ECO:0000313" key="1">
    <source>
        <dbReference type="EMBL" id="RBW60599.1"/>
    </source>
</evidence>